<dbReference type="GO" id="GO:0006865">
    <property type="term" value="P:amino acid transport"/>
    <property type="evidence" value="ECO:0007669"/>
    <property type="project" value="UniProtKB-KW"/>
</dbReference>
<keyword evidence="2" id="KW-0813">Transport</keyword>
<dbReference type="InterPro" id="IPR028081">
    <property type="entry name" value="Leu-bd"/>
</dbReference>
<dbReference type="PANTHER" id="PTHR47235">
    <property type="entry name" value="BLR6548 PROTEIN"/>
    <property type="match status" value="1"/>
</dbReference>
<evidence type="ECO:0000256" key="3">
    <source>
        <dbReference type="ARBA" id="ARBA00022729"/>
    </source>
</evidence>
<evidence type="ECO:0000313" key="7">
    <source>
        <dbReference type="Proteomes" id="UP000219215"/>
    </source>
</evidence>
<organism evidence="6 7">
    <name type="scientific">Pseudodesulfovibrio profundus</name>
    <dbReference type="NCBI Taxonomy" id="57320"/>
    <lineage>
        <taxon>Bacteria</taxon>
        <taxon>Pseudomonadati</taxon>
        <taxon>Thermodesulfobacteriota</taxon>
        <taxon>Desulfovibrionia</taxon>
        <taxon>Desulfovibrionales</taxon>
        <taxon>Desulfovibrionaceae</taxon>
    </lineage>
</organism>
<dbReference type="SUPFAM" id="SSF53822">
    <property type="entry name" value="Periplasmic binding protein-like I"/>
    <property type="match status" value="1"/>
</dbReference>
<dbReference type="PANTHER" id="PTHR47235:SF1">
    <property type="entry name" value="BLR6548 PROTEIN"/>
    <property type="match status" value="1"/>
</dbReference>
<dbReference type="EMBL" id="LT907975">
    <property type="protein sequence ID" value="SOB59550.1"/>
    <property type="molecule type" value="Genomic_DNA"/>
</dbReference>
<dbReference type="InterPro" id="IPR028082">
    <property type="entry name" value="Peripla_BP_I"/>
</dbReference>
<evidence type="ECO:0000256" key="4">
    <source>
        <dbReference type="ARBA" id="ARBA00022970"/>
    </source>
</evidence>
<keyword evidence="3" id="KW-0732">Signal</keyword>
<dbReference type="OrthoDB" id="24024at2"/>
<dbReference type="Proteomes" id="UP000219215">
    <property type="component" value="Chromosome DPRO"/>
</dbReference>
<evidence type="ECO:0000313" key="6">
    <source>
        <dbReference type="EMBL" id="SOB59550.1"/>
    </source>
</evidence>
<gene>
    <name evidence="6" type="ORF">DPRO_2641</name>
</gene>
<keyword evidence="4" id="KW-0029">Amino-acid transport</keyword>
<protein>
    <submittedName>
        <fullName evidence="6">ABC transporter substrate-binding protein</fullName>
    </submittedName>
</protein>
<proteinExistence type="inferred from homology"/>
<accession>A0A2C8FAM2</accession>
<dbReference type="KEGG" id="pprf:DPRO_2641"/>
<dbReference type="AlphaFoldDB" id="A0A2C8FAM2"/>
<dbReference type="PROSITE" id="PS51257">
    <property type="entry name" value="PROKAR_LIPOPROTEIN"/>
    <property type="match status" value="1"/>
</dbReference>
<sequence>MRVEKIITAVCIMVLAGLMLVGCGGEEQKPAENKETAAQAPVKVGGLIDLSGPTSSVGVPYSEGLKDAVQYINDNGGINGRPLEFDLQDTAYNVQQGLSLYKKMVNTDKVVCIQGYGSAVTEALIRNLAKDKVPNFSASYSAHLTDPKKAPYNFFIAADYTTQLRASLKYFRDTWTEERAPKLAFIYPDHPYGLAPIKGGKEYAKELGFELVGDANVSLKAIDATTELLPLKDTAPDFCWIGGTTPSTSVILKSAKNIGMETTFFTNIWGSDENLFKLAGDDANGAYSNQSAAVYGKDVPGMKIIEQYTNGESKMTHYTRGFVSILVMAEGMKRAAEKGEVTGEAIKDALETLRDYDPMGLSPAISFFPDDHRPNMAVFIYTVKDGQLTFVEEENLDRRVDWLGH</sequence>
<dbReference type="Pfam" id="PF13458">
    <property type="entry name" value="Peripla_BP_6"/>
    <property type="match status" value="1"/>
</dbReference>
<evidence type="ECO:0000259" key="5">
    <source>
        <dbReference type="Pfam" id="PF13458"/>
    </source>
</evidence>
<comment type="similarity">
    <text evidence="1">Belongs to the leucine-binding protein family.</text>
</comment>
<dbReference type="InterPro" id="IPR000709">
    <property type="entry name" value="Leu_Ile_Val-bd"/>
</dbReference>
<name>A0A2C8FAM2_9BACT</name>
<dbReference type="CDD" id="cd06334">
    <property type="entry name" value="PBP1_ABC_ligand_binding-like"/>
    <property type="match status" value="1"/>
</dbReference>
<reference evidence="7" key="1">
    <citation type="submission" date="2017-09" db="EMBL/GenBank/DDBJ databases">
        <authorList>
            <person name="Regsiter A."/>
            <person name="William W."/>
        </authorList>
    </citation>
    <scope>NUCLEOTIDE SEQUENCE [LARGE SCALE GENOMIC DNA]</scope>
    <source>
        <strain evidence="7">500-1</strain>
    </source>
</reference>
<feature type="domain" description="Leucine-binding protein" evidence="5">
    <location>
        <begin position="41"/>
        <end position="386"/>
    </location>
</feature>
<dbReference type="PRINTS" id="PR00337">
    <property type="entry name" value="LEUILEVALBP"/>
</dbReference>
<keyword evidence="7" id="KW-1185">Reference proteome</keyword>
<evidence type="ECO:0000256" key="1">
    <source>
        <dbReference type="ARBA" id="ARBA00010062"/>
    </source>
</evidence>
<dbReference type="RefSeq" id="WP_097012411.1">
    <property type="nucleotide sequence ID" value="NZ_LT907975.1"/>
</dbReference>
<dbReference type="Gene3D" id="3.40.50.2300">
    <property type="match status" value="2"/>
</dbReference>
<evidence type="ECO:0000256" key="2">
    <source>
        <dbReference type="ARBA" id="ARBA00022448"/>
    </source>
</evidence>